<dbReference type="PANTHER" id="PTHR10663:SF376">
    <property type="entry name" value="PH AND SEC7 DOMAIN-CONTAINING PROTEIN"/>
    <property type="match status" value="1"/>
</dbReference>
<evidence type="ECO:0000256" key="10">
    <source>
        <dbReference type="ARBA" id="ARBA00076132"/>
    </source>
</evidence>
<evidence type="ECO:0000256" key="3">
    <source>
        <dbReference type="ARBA" id="ARBA00022475"/>
    </source>
</evidence>
<feature type="coiled-coil region" evidence="12">
    <location>
        <begin position="549"/>
        <end position="576"/>
    </location>
</feature>
<dbReference type="GO" id="GO:0032012">
    <property type="term" value="P:regulation of ARF protein signal transduction"/>
    <property type="evidence" value="ECO:0007669"/>
    <property type="project" value="InterPro"/>
</dbReference>
<gene>
    <name evidence="16" type="ORF">AaeL_AAEL004236</name>
</gene>
<dbReference type="InterPro" id="IPR000904">
    <property type="entry name" value="Sec7_dom"/>
</dbReference>
<proteinExistence type="predicted"/>
<dbReference type="InterPro" id="IPR001605">
    <property type="entry name" value="PH_dom-spectrin-type"/>
</dbReference>
<evidence type="ECO:0000256" key="6">
    <source>
        <dbReference type="ARBA" id="ARBA00023136"/>
    </source>
</evidence>
<dbReference type="OrthoDB" id="2157641at2759"/>
<dbReference type="Gene3D" id="2.30.29.30">
    <property type="entry name" value="Pleckstrin-homology domain (PH domain)/Phosphotyrosine-binding domain (PTB)"/>
    <property type="match status" value="2"/>
</dbReference>
<dbReference type="Pfam" id="PF01369">
    <property type="entry name" value="Sec7"/>
    <property type="match status" value="2"/>
</dbReference>
<evidence type="ECO:0000256" key="7">
    <source>
        <dbReference type="ARBA" id="ARBA00023273"/>
    </source>
</evidence>
<dbReference type="Gene3D" id="1.10.1000.11">
    <property type="entry name" value="Arf Nucleotide-binding Site Opener,domain 2"/>
    <property type="match status" value="2"/>
</dbReference>
<dbReference type="SUPFAM" id="SSF50729">
    <property type="entry name" value="PH domain-like"/>
    <property type="match status" value="2"/>
</dbReference>
<feature type="compositionally biased region" description="Gly residues" evidence="13">
    <location>
        <begin position="368"/>
        <end position="389"/>
    </location>
</feature>
<dbReference type="GO" id="GO:0042995">
    <property type="term" value="C:cell projection"/>
    <property type="evidence" value="ECO:0007669"/>
    <property type="project" value="UniProtKB-SubCell"/>
</dbReference>
<evidence type="ECO:0000256" key="4">
    <source>
        <dbReference type="ARBA" id="ARBA00022658"/>
    </source>
</evidence>
<dbReference type="Proteomes" id="UP000682892">
    <property type="component" value="Unassembled WGS sequence"/>
</dbReference>
<evidence type="ECO:0000256" key="12">
    <source>
        <dbReference type="SAM" id="Coils"/>
    </source>
</evidence>
<dbReference type="PhylomeDB" id="Q17DE5"/>
<dbReference type="SMART" id="SM00233">
    <property type="entry name" value="PH"/>
    <property type="match status" value="2"/>
</dbReference>
<feature type="domain" description="PH" evidence="14">
    <location>
        <begin position="408"/>
        <end position="521"/>
    </location>
</feature>
<keyword evidence="3" id="KW-1003">Cell membrane</keyword>
<dbReference type="PROSITE" id="PS50003">
    <property type="entry name" value="PH_DOMAIN"/>
    <property type="match status" value="2"/>
</dbReference>
<dbReference type="FunFam" id="1.10.1000.11:FF:000004">
    <property type="entry name" value="PH and SEC7 domain-containing protein 2"/>
    <property type="match status" value="2"/>
</dbReference>
<evidence type="ECO:0000313" key="16">
    <source>
        <dbReference type="EMBL" id="EAT44392.1"/>
    </source>
</evidence>
<dbReference type="PRINTS" id="PR00683">
    <property type="entry name" value="SPECTRINPH"/>
</dbReference>
<dbReference type="CDD" id="cd00171">
    <property type="entry name" value="Sec7"/>
    <property type="match status" value="2"/>
</dbReference>
<dbReference type="SUPFAM" id="SSF48425">
    <property type="entry name" value="Sec7 domain"/>
    <property type="match status" value="2"/>
</dbReference>
<feature type="region of interest" description="Disordered" evidence="13">
    <location>
        <begin position="618"/>
        <end position="718"/>
    </location>
</feature>
<reference evidence="16" key="3">
    <citation type="submission" date="2012-09" db="EMBL/GenBank/DDBJ databases">
        <authorList>
            <consortium name="VectorBase"/>
        </authorList>
    </citation>
    <scope>NUCLEOTIDE SEQUENCE</scope>
    <source>
        <strain evidence="16">Liverpool</strain>
    </source>
</reference>
<feature type="coiled-coil region" evidence="12">
    <location>
        <begin position="1208"/>
        <end position="1235"/>
    </location>
</feature>
<evidence type="ECO:0000259" key="15">
    <source>
        <dbReference type="PROSITE" id="PS50190"/>
    </source>
</evidence>
<feature type="region of interest" description="Disordered" evidence="13">
    <location>
        <begin position="1016"/>
        <end position="1048"/>
    </location>
</feature>
<keyword evidence="12" id="KW-0175">Coiled coil</keyword>
<dbReference type="GO" id="GO:0005886">
    <property type="term" value="C:plasma membrane"/>
    <property type="evidence" value="ECO:0007669"/>
    <property type="project" value="UniProtKB-SubCell"/>
</dbReference>
<keyword evidence="5" id="KW-0446">Lipid-binding</keyword>
<keyword evidence="6" id="KW-0472">Membrane</keyword>
<accession>Q17DE5</accession>
<organism evidence="16 17">
    <name type="scientific">Aedes aegypti</name>
    <name type="common">Yellowfever mosquito</name>
    <name type="synonym">Culex aegypti</name>
    <dbReference type="NCBI Taxonomy" id="7159"/>
    <lineage>
        <taxon>Eukaryota</taxon>
        <taxon>Metazoa</taxon>
        <taxon>Ecdysozoa</taxon>
        <taxon>Arthropoda</taxon>
        <taxon>Hexapoda</taxon>
        <taxon>Insecta</taxon>
        <taxon>Pterygota</taxon>
        <taxon>Neoptera</taxon>
        <taxon>Endopterygota</taxon>
        <taxon>Diptera</taxon>
        <taxon>Nematocera</taxon>
        <taxon>Culicoidea</taxon>
        <taxon>Culicidae</taxon>
        <taxon>Culicinae</taxon>
        <taxon>Aedini</taxon>
        <taxon>Aedes</taxon>
        <taxon>Stegomyia</taxon>
    </lineage>
</organism>
<dbReference type="GO" id="GO:0005085">
    <property type="term" value="F:guanyl-nucleotide exchange factor activity"/>
    <property type="evidence" value="ECO:0007669"/>
    <property type="project" value="UniProtKB-KW"/>
</dbReference>
<dbReference type="FunFam" id="2.30.29.30:FF:000267">
    <property type="entry name" value="PH and SEC7 domain-containing protein 4"/>
    <property type="match status" value="2"/>
</dbReference>
<dbReference type="KEGG" id="aag:5564403"/>
<name>Q17DE5_AEDAE</name>
<comment type="function">
    <text evidence="8">Guanine nucleotide exchange factor for ARF6 and ARL14/ARF7. Through ARL14 activation, controls the movement of MHC class II-containing vesicles along the actin cytoskeleton in dendritic cells. Involved in membrane recycling. Interacts with several phosphatidylinositol phosphate species, including phosphatidylinositol 3,4-bisphosphate, phosphatidylinositol 3,5-bisphosphate and phosphatidylinositol 4,5-bisphosphate.</text>
</comment>
<dbReference type="InterPro" id="IPR011993">
    <property type="entry name" value="PH-like_dom_sf"/>
</dbReference>
<dbReference type="PaxDb" id="7159-AAEL004236-PA"/>
<dbReference type="InterPro" id="IPR001849">
    <property type="entry name" value="PH_domain"/>
</dbReference>
<sequence length="1379" mass="153075">MSSSGGSKGANDHTHNGYSNSGFEGGRGGSGTHSNLQSLSCPNGSGPGGGGGMDQSVSEAVSNISSPDYQDEHDLLSTRDLAAMAISDPSDSDSTILVSETTHRVHERDRDRDHKIVIQVKGMQQQQQQLYSQQQESMRYSELKDSEDELATLTEEMPTMFFGQDGQLMYGGRESSPPVSDDGSDVDSLHSFHYSPKAVDLPSAERLAKRLYYLEGFKKSDVSRHLSKNNDFSRAVADEYLKFFLFERLTLDEALRLFLKQFSLSGETQERERVLVHFSKRYLDCNPGSFNSQDAVHTLTCAIMLLNTDLHGQNIGRKMTCSEFIENLSELNDGENFPKDILKQLYQAIKTQPLEWALDDESPDQQKLGGGRNDGTMGGNGGGGTGGSLQGPPVGPNPFLDPPQPAAIEYKKGYVMRKCCYDTNYKKTPFGKRSWKMFYCTLRDLVLYLHKDEHGFRKNQMSDNVHNAIRIHHALATKASDYTKKQHVFRLQTADQSEYLFQTSDSKELQSWIDTINFVCASFSAPPLEGGVGSQKRFQRPLLPCTHTKLLLREQLASHEEQVNKLENLLAEHKRSTIPTKGLALQNYKEKEAYLLYEGSDHDRIVWTYNAPVSQSNGAAGVGPAGIITSPISHSSSMSSSPQRSASDSPASPTSVSSSVMSSSGGSKGANDHTHNGYSNSGFEGGRGGSGTHSNLQSLSCPNGSGPGGGGGMDQSVSEAVSNISSPDYQDEHDLLSTRDLAAMAISDPSDSDSTILVSETTHRVHERDRDRDHKIVIQVKGMQQQQQLYNQQQENMRYSELKDSEDELATLTEEMPTMFFGQDGQLMYGGRESSPPVSDDGSDVDSLHSFHYSPKAVDLPSAERLAKRLYYLEGFKKSDVSRHLSKNNDFSRAVADEYLKFFLFERLTLDEALRLFLKQFSLSGETQERERVLVHFSKRYLDCNPGSFNSQDAVHTLTCAIMLLNTDLHGQNIGRKMTCSEFIENLSELNDGENFPKDILKQLYQAIKTQPLEWALDDESPDQQKLGGGRNDGTMGGNGGGGTGGSLQGPPVGPNPFLDPPQPAAIEYKKGYVMRKCCYDTNYKKTPFGKRSWKMFYCTLRDLVLYLHKDEHGFRKNQMSDNVHNAIRIHHALATKASDYTKKQHVFRLQTADQSEYLFQTSDSKELQSWIDTINFVCASFSAPPLEGGVGSQKRFQRPLLPCTHTKLLLREQLASHEEQVNKLENLLAEHKRSTIPTKGLALQNYKEKEAYLLYELKRYKTYYYLLSSRMNSDQSLDFENLLTLGDSGVLLESDEILQRNRQNTEGGGFGSAGANQTIIQQQPLGQQQLQLQQSQLGGGLANSAPLATVAATTGGSASNRYSYRAAIYRSEAQQDLG</sequence>
<dbReference type="InterPro" id="IPR041681">
    <property type="entry name" value="PH_9"/>
</dbReference>
<dbReference type="Pfam" id="PF15410">
    <property type="entry name" value="PH_9"/>
    <property type="match status" value="2"/>
</dbReference>
<dbReference type="CDD" id="cd13295">
    <property type="entry name" value="PH_EFA6"/>
    <property type="match status" value="2"/>
</dbReference>
<evidence type="ECO:0000256" key="1">
    <source>
        <dbReference type="ARBA" id="ARBA00004236"/>
    </source>
</evidence>
<evidence type="ECO:0000256" key="11">
    <source>
        <dbReference type="ARBA" id="ARBA00081986"/>
    </source>
</evidence>
<dbReference type="InterPro" id="IPR035999">
    <property type="entry name" value="Sec7_dom_sf"/>
</dbReference>
<dbReference type="SMART" id="SM00222">
    <property type="entry name" value="Sec7"/>
    <property type="match status" value="2"/>
</dbReference>
<dbReference type="EMBL" id="CH477296">
    <property type="protein sequence ID" value="EAT44392.1"/>
    <property type="molecule type" value="Genomic_DNA"/>
</dbReference>
<dbReference type="eggNOG" id="KOG0932">
    <property type="taxonomic scope" value="Eukaryota"/>
</dbReference>
<dbReference type="VEuPathDB" id="VectorBase:AAEL002646"/>
<keyword evidence="4" id="KW-0344">Guanine-nucleotide releasing factor</keyword>
<evidence type="ECO:0000259" key="14">
    <source>
        <dbReference type="PROSITE" id="PS50003"/>
    </source>
</evidence>
<dbReference type="VEuPathDB" id="VectorBase:AAEL004236"/>
<feature type="region of interest" description="Disordered" evidence="13">
    <location>
        <begin position="357"/>
        <end position="390"/>
    </location>
</feature>
<dbReference type="HOGENOM" id="CLU_255735_0_0_1"/>
<evidence type="ECO:0000256" key="9">
    <source>
        <dbReference type="ARBA" id="ARBA00074922"/>
    </source>
</evidence>
<protein>
    <recommendedName>
        <fullName evidence="9">PH and SEC7 domain-containing protein 4</fullName>
    </recommendedName>
    <alternativeName>
        <fullName evidence="10">Exchange factor for ADP-ribosylation factor guanine nucleotide factor 6 B</fullName>
    </alternativeName>
    <alternativeName>
        <fullName evidence="11">Pleckstrin homology and SEC7 domain-containing protein 4</fullName>
    </alternativeName>
</protein>
<evidence type="ECO:0000256" key="8">
    <source>
        <dbReference type="ARBA" id="ARBA00059899"/>
    </source>
</evidence>
<feature type="region of interest" description="Disordered" evidence="13">
    <location>
        <begin position="1"/>
        <end position="71"/>
    </location>
</feature>
<feature type="domain" description="SEC7" evidence="15">
    <location>
        <begin position="186"/>
        <end position="352"/>
    </location>
</feature>
<keyword evidence="7" id="KW-0966">Cell projection</keyword>
<evidence type="ECO:0000256" key="5">
    <source>
        <dbReference type="ARBA" id="ARBA00023121"/>
    </source>
</evidence>
<feature type="domain" description="SEC7" evidence="15">
    <location>
        <begin position="845"/>
        <end position="1011"/>
    </location>
</feature>
<reference evidence="16" key="1">
    <citation type="submission" date="2005-10" db="EMBL/GenBank/DDBJ databases">
        <authorList>
            <person name="Loftus B.J."/>
            <person name="Nene V.M."/>
            <person name="Hannick L.I."/>
            <person name="Bidwell S."/>
            <person name="Haas B."/>
            <person name="Amedeo P."/>
            <person name="Orvis J."/>
            <person name="Wortman J.R."/>
            <person name="White O.R."/>
            <person name="Salzberg S."/>
            <person name="Shumway M."/>
            <person name="Koo H."/>
            <person name="Zhao Y."/>
            <person name="Holmes M."/>
            <person name="Miller J."/>
            <person name="Schatz M."/>
            <person name="Pop M."/>
            <person name="Pai G."/>
            <person name="Utterback T."/>
            <person name="Rogers Y.-H."/>
            <person name="Kravitz S."/>
            <person name="Fraser C.M."/>
        </authorList>
    </citation>
    <scope>NUCLEOTIDE SEQUENCE</scope>
    <source>
        <strain evidence="16">Liverpool</strain>
    </source>
</reference>
<evidence type="ECO:0000256" key="2">
    <source>
        <dbReference type="ARBA" id="ARBA00004316"/>
    </source>
</evidence>
<comment type="subcellular location">
    <subcellularLocation>
        <location evidence="1">Cell membrane</location>
    </subcellularLocation>
    <subcellularLocation>
        <location evidence="2">Cell projection</location>
    </subcellularLocation>
</comment>
<dbReference type="PANTHER" id="PTHR10663">
    <property type="entry name" value="GUANYL-NUCLEOTIDE EXCHANGE FACTOR"/>
    <property type="match status" value="1"/>
</dbReference>
<dbReference type="PROSITE" id="PS50190">
    <property type="entry name" value="SEC7"/>
    <property type="match status" value="2"/>
</dbReference>
<feature type="domain" description="PH" evidence="14">
    <location>
        <begin position="1067"/>
        <end position="1180"/>
    </location>
</feature>
<feature type="compositionally biased region" description="Low complexity" evidence="13">
    <location>
        <begin position="630"/>
        <end position="665"/>
    </location>
</feature>
<dbReference type="InterPro" id="IPR023394">
    <property type="entry name" value="Sec7_C_sf"/>
</dbReference>
<reference evidence="16" key="2">
    <citation type="journal article" date="2007" name="Science">
        <title>Genome sequence of Aedes aegypti, a major arbovirus vector.</title>
        <authorList>
            <person name="Nene V."/>
            <person name="Wortman J.R."/>
            <person name="Lawson D."/>
            <person name="Haas B."/>
            <person name="Kodira C."/>
            <person name="Tu Z.J."/>
            <person name="Loftus B."/>
            <person name="Xi Z."/>
            <person name="Megy K."/>
            <person name="Grabherr M."/>
            <person name="Ren Q."/>
            <person name="Zdobnov E.M."/>
            <person name="Lobo N.F."/>
            <person name="Campbell K.S."/>
            <person name="Brown S.E."/>
            <person name="Bonaldo M.F."/>
            <person name="Zhu J."/>
            <person name="Sinkins S.P."/>
            <person name="Hogenkamp D.G."/>
            <person name="Amedeo P."/>
            <person name="Arensburger P."/>
            <person name="Atkinson P.W."/>
            <person name="Bidwell S."/>
            <person name="Biedler J."/>
            <person name="Birney E."/>
            <person name="Bruggner R.V."/>
            <person name="Costas J."/>
            <person name="Coy M.R."/>
            <person name="Crabtree J."/>
            <person name="Crawford M."/>
            <person name="Debruyn B."/>
            <person name="Decaprio D."/>
            <person name="Eiglmeier K."/>
            <person name="Eisenstadt E."/>
            <person name="El-Dorry H."/>
            <person name="Gelbart W.M."/>
            <person name="Gomes S.L."/>
            <person name="Hammond M."/>
            <person name="Hannick L.I."/>
            <person name="Hogan J.R."/>
            <person name="Holmes M.H."/>
            <person name="Jaffe D."/>
            <person name="Johnston J.S."/>
            <person name="Kennedy R.C."/>
            <person name="Koo H."/>
            <person name="Kravitz S."/>
            <person name="Kriventseva E.V."/>
            <person name="Kulp D."/>
            <person name="Labutti K."/>
            <person name="Lee E."/>
            <person name="Li S."/>
            <person name="Lovin D.D."/>
            <person name="Mao C."/>
            <person name="Mauceli E."/>
            <person name="Menck C.F."/>
            <person name="Miller J.R."/>
            <person name="Montgomery P."/>
            <person name="Mori A."/>
            <person name="Nascimento A.L."/>
            <person name="Naveira H.F."/>
            <person name="Nusbaum C."/>
            <person name="O'leary S."/>
            <person name="Orvis J."/>
            <person name="Pertea M."/>
            <person name="Quesneville H."/>
            <person name="Reidenbach K.R."/>
            <person name="Rogers Y.H."/>
            <person name="Roth C.W."/>
            <person name="Schneider J.R."/>
            <person name="Schatz M."/>
            <person name="Shumway M."/>
            <person name="Stanke M."/>
            <person name="Stinson E.O."/>
            <person name="Tubio J.M."/>
            <person name="Vanzee J.P."/>
            <person name="Verjovski-Almeida S."/>
            <person name="Werner D."/>
            <person name="White O."/>
            <person name="Wyder S."/>
            <person name="Zeng Q."/>
            <person name="Zhao Q."/>
            <person name="Zhao Y."/>
            <person name="Hill C.A."/>
            <person name="Raikhel A.S."/>
            <person name="Soares M.B."/>
            <person name="Knudson D.L."/>
            <person name="Lee N.H."/>
            <person name="Galagan J."/>
            <person name="Salzberg S.L."/>
            <person name="Paulsen I.T."/>
            <person name="Dimopoulos G."/>
            <person name="Collins F.H."/>
            <person name="Birren B."/>
            <person name="Fraser-Liggett C.M."/>
            <person name="Severson D.W."/>
        </authorList>
    </citation>
    <scope>NUCLEOTIDE SEQUENCE [LARGE SCALE GENOMIC DNA]</scope>
    <source>
        <strain evidence="16">Liverpool</strain>
    </source>
</reference>
<feature type="compositionally biased region" description="Polar residues" evidence="13">
    <location>
        <begin position="55"/>
        <end position="68"/>
    </location>
</feature>
<evidence type="ECO:0000313" key="17">
    <source>
        <dbReference type="Proteomes" id="UP000682892"/>
    </source>
</evidence>
<evidence type="ECO:0000256" key="13">
    <source>
        <dbReference type="SAM" id="MobiDB-lite"/>
    </source>
</evidence>
<feature type="compositionally biased region" description="Gly residues" evidence="13">
    <location>
        <begin position="1027"/>
        <end position="1048"/>
    </location>
</feature>
<dbReference type="STRING" id="7159.Q17DE5"/>
<dbReference type="GO" id="GO:0005543">
    <property type="term" value="F:phospholipid binding"/>
    <property type="evidence" value="ECO:0007669"/>
    <property type="project" value="InterPro"/>
</dbReference>